<keyword evidence="1" id="KW-0472">Membrane</keyword>
<gene>
    <name evidence="2" type="ORF">DPMN_070684</name>
</gene>
<dbReference type="EMBL" id="JAIWYP010000014">
    <property type="protein sequence ID" value="KAH3711183.1"/>
    <property type="molecule type" value="Genomic_DNA"/>
</dbReference>
<comment type="caution">
    <text evidence="2">The sequence shown here is derived from an EMBL/GenBank/DDBJ whole genome shotgun (WGS) entry which is preliminary data.</text>
</comment>
<dbReference type="Proteomes" id="UP000828390">
    <property type="component" value="Unassembled WGS sequence"/>
</dbReference>
<dbReference type="AlphaFoldDB" id="A0A9D4BX88"/>
<feature type="transmembrane region" description="Helical" evidence="1">
    <location>
        <begin position="40"/>
        <end position="57"/>
    </location>
</feature>
<organism evidence="2 3">
    <name type="scientific">Dreissena polymorpha</name>
    <name type="common">Zebra mussel</name>
    <name type="synonym">Mytilus polymorpha</name>
    <dbReference type="NCBI Taxonomy" id="45954"/>
    <lineage>
        <taxon>Eukaryota</taxon>
        <taxon>Metazoa</taxon>
        <taxon>Spiralia</taxon>
        <taxon>Lophotrochozoa</taxon>
        <taxon>Mollusca</taxon>
        <taxon>Bivalvia</taxon>
        <taxon>Autobranchia</taxon>
        <taxon>Heteroconchia</taxon>
        <taxon>Euheterodonta</taxon>
        <taxon>Imparidentia</taxon>
        <taxon>Neoheterodontei</taxon>
        <taxon>Myida</taxon>
        <taxon>Dreissenoidea</taxon>
        <taxon>Dreissenidae</taxon>
        <taxon>Dreissena</taxon>
    </lineage>
</organism>
<evidence type="ECO:0000313" key="3">
    <source>
        <dbReference type="Proteomes" id="UP000828390"/>
    </source>
</evidence>
<accession>A0A9D4BX88</accession>
<protein>
    <submittedName>
        <fullName evidence="2">Uncharacterized protein</fullName>
    </submittedName>
</protein>
<evidence type="ECO:0000256" key="1">
    <source>
        <dbReference type="SAM" id="Phobius"/>
    </source>
</evidence>
<keyword evidence="1" id="KW-0812">Transmembrane</keyword>
<feature type="transmembrane region" description="Helical" evidence="1">
    <location>
        <begin position="12"/>
        <end position="34"/>
    </location>
</feature>
<evidence type="ECO:0000313" key="2">
    <source>
        <dbReference type="EMBL" id="KAH3711183.1"/>
    </source>
</evidence>
<reference evidence="2" key="1">
    <citation type="journal article" date="2019" name="bioRxiv">
        <title>The Genome of the Zebra Mussel, Dreissena polymorpha: A Resource for Invasive Species Research.</title>
        <authorList>
            <person name="McCartney M.A."/>
            <person name="Auch B."/>
            <person name="Kono T."/>
            <person name="Mallez S."/>
            <person name="Zhang Y."/>
            <person name="Obille A."/>
            <person name="Becker A."/>
            <person name="Abrahante J.E."/>
            <person name="Garbe J."/>
            <person name="Badalamenti J.P."/>
            <person name="Herman A."/>
            <person name="Mangelson H."/>
            <person name="Liachko I."/>
            <person name="Sullivan S."/>
            <person name="Sone E.D."/>
            <person name="Koren S."/>
            <person name="Silverstein K.A.T."/>
            <person name="Beckman K.B."/>
            <person name="Gohl D.M."/>
        </authorList>
    </citation>
    <scope>NUCLEOTIDE SEQUENCE</scope>
    <source>
        <strain evidence="2">Duluth1</strain>
        <tissue evidence="2">Whole animal</tissue>
    </source>
</reference>
<name>A0A9D4BX88_DREPO</name>
<keyword evidence="1" id="KW-1133">Transmembrane helix</keyword>
<keyword evidence="3" id="KW-1185">Reference proteome</keyword>
<proteinExistence type="predicted"/>
<sequence length="69" mass="7607">MLLQAHQLRQVLVLALMVVIALVALVLMVVIALMALAMKVVIALVVLVLMMSPKIRINAMFMLNIKLVI</sequence>
<reference evidence="2" key="2">
    <citation type="submission" date="2020-11" db="EMBL/GenBank/DDBJ databases">
        <authorList>
            <person name="McCartney M.A."/>
            <person name="Auch B."/>
            <person name="Kono T."/>
            <person name="Mallez S."/>
            <person name="Becker A."/>
            <person name="Gohl D.M."/>
            <person name="Silverstein K.A.T."/>
            <person name="Koren S."/>
            <person name="Bechman K.B."/>
            <person name="Herman A."/>
            <person name="Abrahante J.E."/>
            <person name="Garbe J."/>
        </authorList>
    </citation>
    <scope>NUCLEOTIDE SEQUENCE</scope>
    <source>
        <strain evidence="2">Duluth1</strain>
        <tissue evidence="2">Whole animal</tissue>
    </source>
</reference>